<comment type="caution">
    <text evidence="2">The sequence shown here is derived from an EMBL/GenBank/DDBJ whole genome shotgun (WGS) entry which is preliminary data.</text>
</comment>
<protein>
    <submittedName>
        <fullName evidence="2">Nuclear transport factor 2 family protein</fullName>
    </submittedName>
</protein>
<evidence type="ECO:0000259" key="1">
    <source>
        <dbReference type="Pfam" id="PF12680"/>
    </source>
</evidence>
<dbReference type="InterPro" id="IPR032710">
    <property type="entry name" value="NTF2-like_dom_sf"/>
</dbReference>
<dbReference type="Proteomes" id="UP001175097">
    <property type="component" value="Unassembled WGS sequence"/>
</dbReference>
<dbReference type="Gene3D" id="3.10.450.50">
    <property type="match status" value="1"/>
</dbReference>
<dbReference type="SUPFAM" id="SSF54427">
    <property type="entry name" value="NTF2-like"/>
    <property type="match status" value="1"/>
</dbReference>
<name>A0ABT8JUQ6_9BACL</name>
<keyword evidence="3" id="KW-1185">Reference proteome</keyword>
<accession>A0ABT8JUQ6</accession>
<feature type="domain" description="SnoaL-like" evidence="1">
    <location>
        <begin position="11"/>
        <end position="105"/>
    </location>
</feature>
<evidence type="ECO:0000313" key="2">
    <source>
        <dbReference type="EMBL" id="MDN4608503.1"/>
    </source>
</evidence>
<dbReference type="InterPro" id="IPR037401">
    <property type="entry name" value="SnoaL-like"/>
</dbReference>
<organism evidence="2 3">
    <name type="scientific">Sporosarcina highlanderae</name>
    <dbReference type="NCBI Taxonomy" id="3035916"/>
    <lineage>
        <taxon>Bacteria</taxon>
        <taxon>Bacillati</taxon>
        <taxon>Bacillota</taxon>
        <taxon>Bacilli</taxon>
        <taxon>Bacillales</taxon>
        <taxon>Caryophanaceae</taxon>
        <taxon>Sporosarcina</taxon>
    </lineage>
</organism>
<dbReference type="EMBL" id="JAROCC010000011">
    <property type="protein sequence ID" value="MDN4608503.1"/>
    <property type="molecule type" value="Genomic_DNA"/>
</dbReference>
<sequence length="123" mass="13911">MENYKEKAVTFLQLIVAGKIDEAYETYVSPDLRHHNPYFPGDAESLKQAMKENDGMSPNKTLDVKQAIEEGEKVMIFSHIKQNPEDLGGAVVHIFRFQEGKIVEMWDVGQAVPEDSPNENGIF</sequence>
<dbReference type="Pfam" id="PF12680">
    <property type="entry name" value="SnoaL_2"/>
    <property type="match status" value="1"/>
</dbReference>
<evidence type="ECO:0000313" key="3">
    <source>
        <dbReference type="Proteomes" id="UP001175097"/>
    </source>
</evidence>
<dbReference type="RefSeq" id="WP_301244601.1">
    <property type="nucleotide sequence ID" value="NZ_JAROCC010000011.1"/>
</dbReference>
<proteinExistence type="predicted"/>
<gene>
    <name evidence="2" type="ORF">P5G49_13580</name>
</gene>
<reference evidence="2" key="1">
    <citation type="submission" date="2023-03" db="EMBL/GenBank/DDBJ databases">
        <title>MT1 and MT2 Draft Genomes of Novel Species.</title>
        <authorList>
            <person name="Venkateswaran K."/>
        </authorList>
    </citation>
    <scope>NUCLEOTIDE SEQUENCE</scope>
    <source>
        <strain evidence="2">F6_3S_P_2</strain>
    </source>
</reference>